<reference evidence="2 3" key="1">
    <citation type="submission" date="2014-12" db="EMBL/GenBank/DDBJ databases">
        <title>Comparative genomics of the lactic acid bacteria isolated from the honey bee gut.</title>
        <authorList>
            <person name="Ellegaard K.M."/>
            <person name="Tamarit D."/>
            <person name="Javelind E."/>
            <person name="Olofsson T."/>
            <person name="Andersson S.G."/>
            <person name="Vasquez A."/>
        </authorList>
    </citation>
    <scope>NUCLEOTIDE SEQUENCE [LARGE SCALE GENOMIC DNA]</scope>
    <source>
        <strain evidence="2 3">Biut2</strain>
    </source>
</reference>
<name>A0A0F4LAV6_9LACO</name>
<organism evidence="2 3">
    <name type="scientific">Lactobacillus kullabergensis</name>
    <dbReference type="NCBI Taxonomy" id="1218493"/>
    <lineage>
        <taxon>Bacteria</taxon>
        <taxon>Bacillati</taxon>
        <taxon>Bacillota</taxon>
        <taxon>Bacilli</taxon>
        <taxon>Lactobacillales</taxon>
        <taxon>Lactobacillaceae</taxon>
        <taxon>Lactobacillus</taxon>
    </lineage>
</organism>
<dbReference type="PATRIC" id="fig|1218493.3.peg.1102"/>
<dbReference type="Proteomes" id="UP000033533">
    <property type="component" value="Unassembled WGS sequence"/>
</dbReference>
<dbReference type="HOGENOM" id="CLU_146638_0_0_9"/>
<evidence type="ECO:0000313" key="2">
    <source>
        <dbReference type="EMBL" id="KJY55414.1"/>
    </source>
</evidence>
<evidence type="ECO:0000256" key="1">
    <source>
        <dbReference type="SAM" id="Phobius"/>
    </source>
</evidence>
<accession>A0A0F4LAV6</accession>
<sequence>MIDKLKNIPFFKKLNSYKITPVICWSILVMILPLLFSLFSIGTIYRVGLLFIVLNSIISYHIGKLIKALNLRHYWLLFMPGCFCLIVLLKYANYNFLFGLIYLILEIFGLMDNQIYG</sequence>
<keyword evidence="1" id="KW-0472">Membrane</keyword>
<feature type="transmembrane region" description="Helical" evidence="1">
    <location>
        <begin position="44"/>
        <end position="62"/>
    </location>
</feature>
<dbReference type="EMBL" id="JXBY01000019">
    <property type="protein sequence ID" value="KJY55414.1"/>
    <property type="molecule type" value="Genomic_DNA"/>
</dbReference>
<proteinExistence type="predicted"/>
<keyword evidence="1" id="KW-1133">Transmembrane helix</keyword>
<dbReference type="AlphaFoldDB" id="A0A0F4LAV6"/>
<evidence type="ECO:0000313" key="3">
    <source>
        <dbReference type="Proteomes" id="UP000033533"/>
    </source>
</evidence>
<feature type="transmembrane region" description="Helical" evidence="1">
    <location>
        <begin position="20"/>
        <end position="38"/>
    </location>
</feature>
<gene>
    <name evidence="2" type="ORF">JF76_10510</name>
</gene>
<keyword evidence="1" id="KW-0812">Transmembrane</keyword>
<dbReference type="STRING" id="1218493.JF76_10510"/>
<comment type="caution">
    <text evidence="2">The sequence shown here is derived from an EMBL/GenBank/DDBJ whole genome shotgun (WGS) entry which is preliminary data.</text>
</comment>
<protein>
    <submittedName>
        <fullName evidence="2">Uncharacterized protein</fullName>
    </submittedName>
</protein>